<reference evidence="4" key="1">
    <citation type="submission" date="2025-08" db="UniProtKB">
        <authorList>
            <consortium name="RefSeq"/>
        </authorList>
    </citation>
    <scope>IDENTIFICATION</scope>
    <source>
        <tissue evidence="4">Liver</tissue>
    </source>
</reference>
<feature type="compositionally biased region" description="Acidic residues" evidence="2">
    <location>
        <begin position="47"/>
        <end position="68"/>
    </location>
</feature>
<dbReference type="InterPro" id="IPR006623">
    <property type="entry name" value="THEG"/>
</dbReference>
<feature type="compositionally biased region" description="Polar residues" evidence="2">
    <location>
        <begin position="104"/>
        <end position="166"/>
    </location>
</feature>
<protein>
    <submittedName>
        <fullName evidence="4">Testicular haploid expressed gene protein-like isoform X2</fullName>
    </submittedName>
</protein>
<evidence type="ECO:0000256" key="2">
    <source>
        <dbReference type="SAM" id="MobiDB-lite"/>
    </source>
</evidence>
<feature type="compositionally biased region" description="Basic and acidic residues" evidence="2">
    <location>
        <begin position="22"/>
        <end position="32"/>
    </location>
</feature>
<dbReference type="Proteomes" id="UP000886700">
    <property type="component" value="Unplaced"/>
</dbReference>
<dbReference type="PANTHER" id="PTHR15901:SF15">
    <property type="entry name" value="TESTICULAR HAPLOID EXPRESSED GENE PROTEIN-LIKE"/>
    <property type="match status" value="1"/>
</dbReference>
<evidence type="ECO:0000313" key="4">
    <source>
        <dbReference type="RefSeq" id="XP_040603197.1"/>
    </source>
</evidence>
<accession>A0ABM2XKC3</accession>
<keyword evidence="1" id="KW-0677">Repeat</keyword>
<feature type="compositionally biased region" description="Low complexity" evidence="2">
    <location>
        <begin position="85"/>
        <end position="99"/>
    </location>
</feature>
<dbReference type="InterPro" id="IPR042401">
    <property type="entry name" value="SPMAP2-like"/>
</dbReference>
<dbReference type="PANTHER" id="PTHR15901">
    <property type="entry name" value="TESTICULAR HAPLOID EXPRESSED GENE PROTEIN"/>
    <property type="match status" value="1"/>
</dbReference>
<feature type="compositionally biased region" description="Polar residues" evidence="2">
    <location>
        <begin position="7"/>
        <end position="21"/>
    </location>
</feature>
<dbReference type="Pfam" id="PF14912">
    <property type="entry name" value="THEG"/>
    <property type="match status" value="4"/>
</dbReference>
<evidence type="ECO:0000313" key="3">
    <source>
        <dbReference type="Proteomes" id="UP000886700"/>
    </source>
</evidence>
<keyword evidence="3" id="KW-1185">Reference proteome</keyword>
<proteinExistence type="predicted"/>
<organism evidence="3 4">
    <name type="scientific">Mesocricetus auratus</name>
    <name type="common">Golden hamster</name>
    <dbReference type="NCBI Taxonomy" id="10036"/>
    <lineage>
        <taxon>Eukaryota</taxon>
        <taxon>Metazoa</taxon>
        <taxon>Chordata</taxon>
        <taxon>Craniata</taxon>
        <taxon>Vertebrata</taxon>
        <taxon>Euteleostomi</taxon>
        <taxon>Mammalia</taxon>
        <taxon>Eutheria</taxon>
        <taxon>Euarchontoglires</taxon>
        <taxon>Glires</taxon>
        <taxon>Rodentia</taxon>
        <taxon>Myomorpha</taxon>
        <taxon>Muroidea</taxon>
        <taxon>Cricetidae</taxon>
        <taxon>Cricetinae</taxon>
        <taxon>Mesocricetus</taxon>
    </lineage>
</organism>
<dbReference type="GeneID" id="101829461"/>
<evidence type="ECO:0000256" key="1">
    <source>
        <dbReference type="ARBA" id="ARBA00022737"/>
    </source>
</evidence>
<feature type="compositionally biased region" description="Polar residues" evidence="2">
    <location>
        <begin position="173"/>
        <end position="185"/>
    </location>
</feature>
<dbReference type="SMART" id="SM00705">
    <property type="entry name" value="THEG"/>
    <property type="match status" value="8"/>
</dbReference>
<feature type="region of interest" description="Disordered" evidence="2">
    <location>
        <begin position="1"/>
        <end position="218"/>
    </location>
</feature>
<name>A0ABM2XKC3_MESAU</name>
<gene>
    <name evidence="4" type="primary">Thegl</name>
</gene>
<sequence length="539" mass="60005">MEEGGFSDSSMLSGVTGGHNSTETHTDSEIHPKPLVFRLLEMKDELGSEEVEGDEEEETQEEDNESEVFTESGKHSKTHKSHEASTSSKSCKGSESLQSRKTSDPPQSKTSDPSQSHKTSDPPQSKTSDPPQSKTSDPPQSHKTSDPPQSHKTSDPPQSHKTSDPPQSHKASDSLQSRKASNSLPSRKGNEPLQARKVSEPLQSPQGHRHGKGDLLPNAVITTSPSLMIRYLPRLQLASLSAHPVSRDLVKKCFFSRKRLEDLSRPKKQWGTPDRRLFWGNQDPIRPVSEAALKAHLTKRLEDLAQPKLVSRHYVPNRAQYYYSCGRESVIWKIPPPALFTRPSKRIQKLAKPNRFKTQFLPDSDKLPPETFRFSSPSPRILQLSIAKGTDPNYVPPKSIETKISFSTLSAVASPRIVDLAHPRIKIEGLCYERVKSELPIRPVAPAALLAKPTDRTISLAKSKRVHEDYLPARDARWPVSYAAAHSQVSSRIQQLANPPARASVHIVYYDPDVFKVKPSALKAQCSPRVKELAEPIVR</sequence>
<dbReference type="RefSeq" id="XP_040603197.1">
    <property type="nucleotide sequence ID" value="XM_040747263.1"/>
</dbReference>